<dbReference type="EMBL" id="CP036271">
    <property type="protein sequence ID" value="QDT57057.1"/>
    <property type="molecule type" value="Genomic_DNA"/>
</dbReference>
<evidence type="ECO:0008006" key="3">
    <source>
        <dbReference type="Google" id="ProtNLM"/>
    </source>
</evidence>
<keyword evidence="2" id="KW-1185">Reference proteome</keyword>
<gene>
    <name evidence="1" type="ORF">Pan44_51220</name>
</gene>
<dbReference type="KEGG" id="ccos:Pan44_51220"/>
<accession>A0A517SLQ3</accession>
<evidence type="ECO:0000313" key="2">
    <source>
        <dbReference type="Proteomes" id="UP000315700"/>
    </source>
</evidence>
<sequence>MISKPGNVFRQRATVLVLLLTWLCLVVVAPAGAQTVPAKEAIRGKKIIEWGWDEPDTKFMRANIEAMEKLPFDGLVFHAKTAMGEQLSWEVWGDRKFTVDDFRQAIDDLKATPFQRFTDRFLRVNVTPGKVDWFDDKAWTSVLNNFAVAARIAREGGCKGFMFDTEQYDGAVTLFDYRQHKNRDARSFDDYRTKVRQRGREWIQSINREFADITILLTFGYEMSFRRADTPRDRSTAPYGLLADFLDGVLDACAPETVVVDGWEFSYPYKDRKQFQEAHDSITKTALKQTAVPEKYQRQVSAGFGLWIDHRRGGWDLENFSTNHFTPDAFESAVRSALDVSDEYVWIYSERPRWWTNEMLPQAYVEALRKARTPKVE</sequence>
<dbReference type="InParanoid" id="A0A517SLQ3"/>
<dbReference type="OrthoDB" id="212350at2"/>
<organism evidence="1 2">
    <name type="scientific">Caulifigura coniformis</name>
    <dbReference type="NCBI Taxonomy" id="2527983"/>
    <lineage>
        <taxon>Bacteria</taxon>
        <taxon>Pseudomonadati</taxon>
        <taxon>Planctomycetota</taxon>
        <taxon>Planctomycetia</taxon>
        <taxon>Planctomycetales</taxon>
        <taxon>Planctomycetaceae</taxon>
        <taxon>Caulifigura</taxon>
    </lineage>
</organism>
<dbReference type="AlphaFoldDB" id="A0A517SLQ3"/>
<protein>
    <recommendedName>
        <fullName evidence="3">Glycoside hydrolase family 42 N-terminal domain-containing protein</fullName>
    </recommendedName>
</protein>
<reference evidence="1 2" key="1">
    <citation type="submission" date="2019-02" db="EMBL/GenBank/DDBJ databases">
        <title>Deep-cultivation of Planctomycetes and their phenomic and genomic characterization uncovers novel biology.</title>
        <authorList>
            <person name="Wiegand S."/>
            <person name="Jogler M."/>
            <person name="Boedeker C."/>
            <person name="Pinto D."/>
            <person name="Vollmers J."/>
            <person name="Rivas-Marin E."/>
            <person name="Kohn T."/>
            <person name="Peeters S.H."/>
            <person name="Heuer A."/>
            <person name="Rast P."/>
            <person name="Oberbeckmann S."/>
            <person name="Bunk B."/>
            <person name="Jeske O."/>
            <person name="Meyerdierks A."/>
            <person name="Storesund J.E."/>
            <person name="Kallscheuer N."/>
            <person name="Luecker S."/>
            <person name="Lage O.M."/>
            <person name="Pohl T."/>
            <person name="Merkel B.J."/>
            <person name="Hornburger P."/>
            <person name="Mueller R.-W."/>
            <person name="Bruemmer F."/>
            <person name="Labrenz M."/>
            <person name="Spormann A.M."/>
            <person name="Op den Camp H."/>
            <person name="Overmann J."/>
            <person name="Amann R."/>
            <person name="Jetten M.S.M."/>
            <person name="Mascher T."/>
            <person name="Medema M.H."/>
            <person name="Devos D.P."/>
            <person name="Kaster A.-K."/>
            <person name="Ovreas L."/>
            <person name="Rohde M."/>
            <person name="Galperin M.Y."/>
            <person name="Jogler C."/>
        </authorList>
    </citation>
    <scope>NUCLEOTIDE SEQUENCE [LARGE SCALE GENOMIC DNA]</scope>
    <source>
        <strain evidence="1 2">Pan44</strain>
    </source>
</reference>
<evidence type="ECO:0000313" key="1">
    <source>
        <dbReference type="EMBL" id="QDT57057.1"/>
    </source>
</evidence>
<dbReference type="RefSeq" id="WP_145034448.1">
    <property type="nucleotide sequence ID" value="NZ_CP036271.1"/>
</dbReference>
<dbReference type="Proteomes" id="UP000315700">
    <property type="component" value="Chromosome"/>
</dbReference>
<proteinExistence type="predicted"/>
<name>A0A517SLQ3_9PLAN</name>